<evidence type="ECO:0000313" key="1">
    <source>
        <dbReference type="EMBL" id="KAJ4447661.1"/>
    </source>
</evidence>
<evidence type="ECO:0000313" key="2">
    <source>
        <dbReference type="Proteomes" id="UP001148838"/>
    </source>
</evidence>
<protein>
    <submittedName>
        <fullName evidence="1">Uncharacterized protein</fullName>
    </submittedName>
</protein>
<reference evidence="1 2" key="1">
    <citation type="journal article" date="2022" name="Allergy">
        <title>Genome assembly and annotation of Periplaneta americana reveal a comprehensive cockroach allergen profile.</title>
        <authorList>
            <person name="Wang L."/>
            <person name="Xiong Q."/>
            <person name="Saelim N."/>
            <person name="Wang L."/>
            <person name="Nong W."/>
            <person name="Wan A.T."/>
            <person name="Shi M."/>
            <person name="Liu X."/>
            <person name="Cao Q."/>
            <person name="Hui J.H.L."/>
            <person name="Sookrung N."/>
            <person name="Leung T.F."/>
            <person name="Tungtrongchitr A."/>
            <person name="Tsui S.K.W."/>
        </authorList>
    </citation>
    <scope>NUCLEOTIDE SEQUENCE [LARGE SCALE GENOMIC DNA]</scope>
    <source>
        <strain evidence="1">PWHHKU_190912</strain>
    </source>
</reference>
<dbReference type="EMBL" id="JAJSOF020000005">
    <property type="protein sequence ID" value="KAJ4447661.1"/>
    <property type="molecule type" value="Genomic_DNA"/>
</dbReference>
<gene>
    <name evidence="1" type="ORF">ANN_09668</name>
</gene>
<name>A0ABQ8TP12_PERAM</name>
<sequence length="118" mass="14376">MQEPLRIFDFRQSHSGNWIQEENFQENGHSGNVQEWRKANHYISIIPYEKLVARYLKNMRKDTKLKFYKVIAVPMLMYGAEFWVLNNTEERRIEAAEMRFLRDVAGYTLWDRKRIEDM</sequence>
<organism evidence="1 2">
    <name type="scientific">Periplaneta americana</name>
    <name type="common">American cockroach</name>
    <name type="synonym">Blatta americana</name>
    <dbReference type="NCBI Taxonomy" id="6978"/>
    <lineage>
        <taxon>Eukaryota</taxon>
        <taxon>Metazoa</taxon>
        <taxon>Ecdysozoa</taxon>
        <taxon>Arthropoda</taxon>
        <taxon>Hexapoda</taxon>
        <taxon>Insecta</taxon>
        <taxon>Pterygota</taxon>
        <taxon>Neoptera</taxon>
        <taxon>Polyneoptera</taxon>
        <taxon>Dictyoptera</taxon>
        <taxon>Blattodea</taxon>
        <taxon>Blattoidea</taxon>
        <taxon>Blattidae</taxon>
        <taxon>Blattinae</taxon>
        <taxon>Periplaneta</taxon>
    </lineage>
</organism>
<accession>A0ABQ8TP12</accession>
<keyword evidence="2" id="KW-1185">Reference proteome</keyword>
<proteinExistence type="predicted"/>
<dbReference type="Proteomes" id="UP001148838">
    <property type="component" value="Unassembled WGS sequence"/>
</dbReference>
<comment type="caution">
    <text evidence="1">The sequence shown here is derived from an EMBL/GenBank/DDBJ whole genome shotgun (WGS) entry which is preliminary data.</text>
</comment>